<evidence type="ECO:0000313" key="3">
    <source>
        <dbReference type="EMBL" id="RDY67755.1"/>
    </source>
</evidence>
<dbReference type="InterPro" id="IPR036709">
    <property type="entry name" value="Autotransporte_beta_dom_sf"/>
</dbReference>
<dbReference type="SMART" id="SM00869">
    <property type="entry name" value="Autotransporter"/>
    <property type="match status" value="1"/>
</dbReference>
<dbReference type="Gene3D" id="2.40.128.130">
    <property type="entry name" value="Autotransporter beta-domain"/>
    <property type="match status" value="1"/>
</dbReference>
<dbReference type="SUPFAM" id="SSF49265">
    <property type="entry name" value="Fibronectin type III"/>
    <property type="match status" value="2"/>
</dbReference>
<dbReference type="Pfam" id="PF00041">
    <property type="entry name" value="fn3"/>
    <property type="match status" value="2"/>
</dbReference>
<dbReference type="InterPro" id="IPR003961">
    <property type="entry name" value="FN3_dom"/>
</dbReference>
<dbReference type="SMART" id="SM00060">
    <property type="entry name" value="FN3"/>
    <property type="match status" value="2"/>
</dbReference>
<feature type="domain" description="Fibronectin type-III" evidence="1">
    <location>
        <begin position="164"/>
        <end position="252"/>
    </location>
</feature>
<name>A0A3D8VEM6_9GAMM</name>
<dbReference type="PANTHER" id="PTHR34720">
    <property type="entry name" value="MICROCYSTIN DEPENDENT PROTEIN"/>
    <property type="match status" value="1"/>
</dbReference>
<dbReference type="Gene3D" id="2.60.40.1080">
    <property type="match status" value="2"/>
</dbReference>
<dbReference type="EMBL" id="QTJR01000004">
    <property type="protein sequence ID" value="RDY67755.1"/>
    <property type="molecule type" value="Genomic_DNA"/>
</dbReference>
<dbReference type="Proteomes" id="UP000256829">
    <property type="component" value="Unassembled WGS sequence"/>
</dbReference>
<feature type="domain" description="Autotransporter" evidence="2">
    <location>
        <begin position="1663"/>
        <end position="1938"/>
    </location>
</feature>
<protein>
    <submittedName>
        <fullName evidence="3">Autotransporter domain-containing protein</fullName>
    </submittedName>
</protein>
<comment type="caution">
    <text evidence="3">The sequence shown here is derived from an EMBL/GenBank/DDBJ whole genome shotgun (WGS) entry which is preliminary data.</text>
</comment>
<dbReference type="RefSeq" id="WP_115841877.1">
    <property type="nucleotide sequence ID" value="NZ_QTJR01000004.1"/>
</dbReference>
<dbReference type="CDD" id="cd00063">
    <property type="entry name" value="FN3"/>
    <property type="match status" value="2"/>
</dbReference>
<dbReference type="Gene3D" id="2.60.40.10">
    <property type="entry name" value="Immunoglobulins"/>
    <property type="match status" value="2"/>
</dbReference>
<sequence length="1964" mass="195831">MWNSGATHRWVGVDGVVRALRMSGRSGAMRHAAIAMVALLAGVFAAPVVAQSTTVSITGANRPSFSRAGQPLTFYVQLSAGNAEIAGLSFTSGSPSGMSAVSCPSLPVAVNATTTCTFTYTTTDMDVAMGKVTALGRWRATRTAAAARSGSTNTVELGYAPPRAPDAPTVVTATASDGKAVVNFAAPFDGGYPIDDYTVTSQPDGITATGANGPITVSGLTNGVTYRFAITARSTMGASAASASSNAVTPKAVQSIDFQNPGAQNFGTSPTLTATATSNLAVAFSSGTTSICTITAGGTLTFLSAGTCTIHADQAGDTVYDPAPRVSQSFVVNAILPDAPTIGTATAGDAEATVAFTAPASNGGSAITNYTVTANPGGNTATGNASPIRVAGLTNFVAYTFTVTAENTAGTGPASAASNSVVPNTAPQVTSVAVPANGLYGPGQNLDFTVTWDQDVAIAGTPQIAVTIGTTTVQARYLASPTASTALFRYTVLAGQMDANGILVGTLSLNGGSIANGYGTPAQLTLNSMGSTTGVLVGTNNQAPVNTVPGARSVTENDTLNFGNTISIDDADAGSAQVQVTLTVSNGVLSLTSPAGLTFAVGDGSNDATMTFSGTLANINAALDGLRFTPTTGYYGPASLQITTNDLGNTGFGGAKTDTDNVAITVVPLDNTPPVVSAIALVDASPTNATTVAFDVTFSEPVIGVTVSDFTLVGTNGTTGSAAGLVTSDNIRYRITVTGVSGSGTLRLNLNANTGITDAAGNAAPGYNAGPAYSIDQAGAQIDSVATPAAGQYIAGQTLTFQVTFDENVTVTGTPSLPLTLDVGGAREATYVSGSGTTTLTFNYTVAAGDQDLDGPVVGTAVVSNGGTIADVAGNAALLTLNNVGNTSGIVVGQLAQAITGFAATPTTPTFAPNGTFTVAATGGASGLPVVFASTTASVCTVAGNAVTMLAAGTCSLTADQAGNANYSAAPRVTLDVTIAAASQAITSFAANPVAPVYSPNGTFTVSATPGVSTSAVVYGSTTPQVCAIAGNVVTMLAAGTCSLTADQAGDANHNAAPRVLLDVTIGAAPQAITGFASTPAAPTFAPNGTFAIAATGGASGAPVLFASAAPSVCSVAGTTVTMLSAGTCSLTANQAGSANYSAAPQATLDVAIATAGQAITGFAAHPVTPVYAPNGTFTVSATPGVSTSAVVFGTTTASVCTVAGNVVTMVAAGTCSLTADQAGDSNYNAAPRVTLDVAIGAATQAITGFAANPAAPVYAPNGMFSVTATGGASGLPVTYTSTTAATCSVAGSTVTMLAAGTCSLTADQAGNANYSAAPRVTLDIAIGAATQAITNFVANPTAPVFAPNGMFTVSATPGVSTSAVVFGSTTTSVCTINGSTVTMLSAGTCSLTADQAGDGNYNAAPQLTLDVAISAATQVITGFTATPSAPVFAPNGTFALAAVGGASGNPVTFASTTQAVCTVAGNVVTMKAAGTCALTADQAGSNDYVAAPQVALPVVIGRATPTLSWLGEMSRVVGEAAFDLPDPGSDSRGAFTFTSSNPAVATVSGRRVTIVGAGVTTLVATQAADGNYAQGTVSATLTVTDRPDPTKDASVAGGLQAQVDASVRFAAAQLSNIQGRLREQRFATANHSRNDLTFAMASRSGGAVSMSAEQFASMDTAHLPTGLAVWSAGAITSGGRDEGDSDFQSDGVTVGADWRFNDRLLFGVAGGWGWDDTDLDDARSRLDAQQRAVSMYGLWLPTQRWFVDGIVGWGELDFDIRRHSDVADATATATRSGDQAFGSLTAGYEHGGGIGMTLTGYGRLDASRTTLDAYREQGLGIYDLAYGSQTVENSGASLGVEGSFPILTPRGSAFRPYWMLEYRETLENRSDVELNYVVLPVDGGYVLGMRGYGDNALTYGGGIDMELARGWKLSLLGRRQHADGQRPSSTFGLLLSFSPAAASAANFRDDAVDAAQPQDAAKP</sequence>
<evidence type="ECO:0000313" key="4">
    <source>
        <dbReference type="Proteomes" id="UP000256829"/>
    </source>
</evidence>
<gene>
    <name evidence="3" type="ORF">DX912_07500</name>
</gene>
<dbReference type="InterPro" id="IPR013783">
    <property type="entry name" value="Ig-like_fold"/>
</dbReference>
<dbReference type="InterPro" id="IPR008964">
    <property type="entry name" value="Invasin/intimin_cell_adhesion"/>
</dbReference>
<proteinExistence type="predicted"/>
<evidence type="ECO:0000259" key="1">
    <source>
        <dbReference type="PROSITE" id="PS50853"/>
    </source>
</evidence>
<dbReference type="PANTHER" id="PTHR34720:SF9">
    <property type="entry name" value="BLR4714 PROTEIN"/>
    <property type="match status" value="1"/>
</dbReference>
<dbReference type="Pfam" id="PF03797">
    <property type="entry name" value="Autotransporter"/>
    <property type="match status" value="1"/>
</dbReference>
<keyword evidence="4" id="KW-1185">Reference proteome</keyword>
<dbReference type="PROSITE" id="PS51208">
    <property type="entry name" value="AUTOTRANSPORTER"/>
    <property type="match status" value="1"/>
</dbReference>
<dbReference type="SUPFAM" id="SSF103515">
    <property type="entry name" value="Autotransporter"/>
    <property type="match status" value="1"/>
</dbReference>
<evidence type="ECO:0000259" key="2">
    <source>
        <dbReference type="PROSITE" id="PS51208"/>
    </source>
</evidence>
<dbReference type="InterPro" id="IPR005546">
    <property type="entry name" value="Autotransporte_beta"/>
</dbReference>
<reference evidence="3 4" key="1">
    <citation type="submission" date="2018-08" db="EMBL/GenBank/DDBJ databases">
        <title>Lysobacter soli KCTC 22011, whole genome shotgun sequence.</title>
        <authorList>
            <person name="Zhang X."/>
            <person name="Feng G."/>
            <person name="Zhu H."/>
        </authorList>
    </citation>
    <scope>NUCLEOTIDE SEQUENCE [LARGE SCALE GENOMIC DNA]</scope>
    <source>
        <strain evidence="3 4">KCTC 22011</strain>
    </source>
</reference>
<feature type="domain" description="Fibronectin type-III" evidence="1">
    <location>
        <begin position="336"/>
        <end position="428"/>
    </location>
</feature>
<dbReference type="SUPFAM" id="SSF49373">
    <property type="entry name" value="Invasin/intimin cell-adhesion fragments"/>
    <property type="match status" value="1"/>
</dbReference>
<dbReference type="SUPFAM" id="SSF82171">
    <property type="entry name" value="DPP6 N-terminal domain-like"/>
    <property type="match status" value="1"/>
</dbReference>
<dbReference type="InterPro" id="IPR036116">
    <property type="entry name" value="FN3_sf"/>
</dbReference>
<dbReference type="PROSITE" id="PS50853">
    <property type="entry name" value="FN3"/>
    <property type="match status" value="2"/>
</dbReference>
<accession>A0A3D8VEM6</accession>
<organism evidence="3 4">
    <name type="scientific">Lysobacter soli</name>
    <dbReference type="NCBI Taxonomy" id="453783"/>
    <lineage>
        <taxon>Bacteria</taxon>
        <taxon>Pseudomonadati</taxon>
        <taxon>Pseudomonadota</taxon>
        <taxon>Gammaproteobacteria</taxon>
        <taxon>Lysobacterales</taxon>
        <taxon>Lysobacteraceae</taxon>
        <taxon>Lysobacter</taxon>
    </lineage>
</organism>